<dbReference type="Gene3D" id="1.10.1660.10">
    <property type="match status" value="1"/>
</dbReference>
<keyword evidence="1" id="KW-0175">Coiled coil</keyword>
<evidence type="ECO:0000313" key="3">
    <source>
        <dbReference type="Proteomes" id="UP000284250"/>
    </source>
</evidence>
<evidence type="ECO:0000313" key="2">
    <source>
        <dbReference type="EMBL" id="RIY11604.1"/>
    </source>
</evidence>
<dbReference type="Pfam" id="PF13591">
    <property type="entry name" value="MerR_2"/>
    <property type="match status" value="1"/>
</dbReference>
<dbReference type="RefSeq" id="WP_119655123.1">
    <property type="nucleotide sequence ID" value="NZ_JBHUOI010000008.1"/>
</dbReference>
<dbReference type="AlphaFoldDB" id="A0A418R2L3"/>
<protein>
    <recommendedName>
        <fullName evidence="4">MerR family transcriptional regulator</fullName>
    </recommendedName>
</protein>
<dbReference type="EMBL" id="QYCN01000008">
    <property type="protein sequence ID" value="RIY11604.1"/>
    <property type="molecule type" value="Genomic_DNA"/>
</dbReference>
<evidence type="ECO:0000256" key="1">
    <source>
        <dbReference type="SAM" id="Coils"/>
    </source>
</evidence>
<comment type="caution">
    <text evidence="2">The sequence shown here is derived from an EMBL/GenBank/DDBJ whole genome shotgun (WGS) entry which is preliminary data.</text>
</comment>
<gene>
    <name evidence="2" type="ORF">D0T11_07280</name>
</gene>
<dbReference type="Proteomes" id="UP000284250">
    <property type="component" value="Unassembled WGS sequence"/>
</dbReference>
<dbReference type="OrthoDB" id="885406at2"/>
<evidence type="ECO:0008006" key="4">
    <source>
        <dbReference type="Google" id="ProtNLM"/>
    </source>
</evidence>
<proteinExistence type="predicted"/>
<organism evidence="2 3">
    <name type="scientific">Hymenobacter rubripertinctus</name>
    <dbReference type="NCBI Taxonomy" id="2029981"/>
    <lineage>
        <taxon>Bacteria</taxon>
        <taxon>Pseudomonadati</taxon>
        <taxon>Bacteroidota</taxon>
        <taxon>Cytophagia</taxon>
        <taxon>Cytophagales</taxon>
        <taxon>Hymenobacteraceae</taxon>
        <taxon>Hymenobacter</taxon>
    </lineage>
</organism>
<name>A0A418R2L3_9BACT</name>
<accession>A0A418R2L3</accession>
<keyword evidence="3" id="KW-1185">Reference proteome</keyword>
<feature type="coiled-coil region" evidence="1">
    <location>
        <begin position="70"/>
        <end position="97"/>
    </location>
</feature>
<reference evidence="2 3" key="1">
    <citation type="submission" date="2019-01" db="EMBL/GenBank/DDBJ databases">
        <title>Hymenobacter humicola sp. nov., isolated from soils in Antarctica.</title>
        <authorList>
            <person name="Sedlacek I."/>
            <person name="Holochova P."/>
            <person name="Kralova S."/>
            <person name="Pantucek R."/>
            <person name="Stankova E."/>
            <person name="Vrbovska V."/>
            <person name="Kristofova L."/>
            <person name="Svec P."/>
            <person name="Busse H.-J."/>
        </authorList>
    </citation>
    <scope>NUCLEOTIDE SEQUENCE [LARGE SCALE GENOMIC DNA]</scope>
    <source>
        <strain evidence="2 3">CCM 8852</strain>
    </source>
</reference>
<sequence length="110" mass="12374">MEASIVTITFHDCVTRYGLSEADVREFVELGLLHAAPNTPDALREEPAHVARLARLHHDLGLSKEGLEVVLVLRQQLDQLQQEVRQQRARVRQLEVFLSGSAPLLDIDLT</sequence>